<dbReference type="InterPro" id="IPR005554">
    <property type="entry name" value="NOL6/Upt22"/>
</dbReference>
<dbReference type="PANTHER" id="PTHR17972">
    <property type="entry name" value="NUCLEOLAR RNA-ASSOCIATED PROTEIN"/>
    <property type="match status" value="1"/>
</dbReference>
<accession>A0A1D9QH90</accession>
<evidence type="ECO:0000256" key="4">
    <source>
        <dbReference type="ARBA" id="ARBA00023242"/>
    </source>
</evidence>
<dbReference type="OrthoDB" id="10251401at2759"/>
<feature type="domain" description="Nrap protein" evidence="11">
    <location>
        <begin position="833"/>
        <end position="988"/>
    </location>
</feature>
<evidence type="ECO:0000259" key="8">
    <source>
        <dbReference type="Pfam" id="PF17403"/>
    </source>
</evidence>
<feature type="compositionally biased region" description="Polar residues" evidence="6">
    <location>
        <begin position="20"/>
        <end position="29"/>
    </location>
</feature>
<keyword evidence="3 5" id="KW-0694">RNA-binding</keyword>
<protein>
    <recommendedName>
        <fullName evidence="5">U3 small nucleolar RNA-associated protein 22</fullName>
    </recommendedName>
</protein>
<dbReference type="Gene3D" id="3.30.70.3030">
    <property type="match status" value="1"/>
</dbReference>
<dbReference type="Gene3D" id="1.10.1410.10">
    <property type="match status" value="1"/>
</dbReference>
<keyword evidence="5" id="KW-0687">Ribonucleoprotein</keyword>
<dbReference type="AlphaFoldDB" id="A0A1D9QH90"/>
<dbReference type="InterPro" id="IPR035371">
    <property type="entry name" value="Nrap_D6"/>
</dbReference>
<comment type="subcellular location">
    <subcellularLocation>
        <location evidence="1 5">Nucleus</location>
        <location evidence="1 5">Nucleolus</location>
    </subcellularLocation>
</comment>
<dbReference type="Pfam" id="PF17403">
    <property type="entry name" value="Nrap_D2"/>
    <property type="match status" value="1"/>
</dbReference>
<proteinExistence type="inferred from homology"/>
<evidence type="ECO:0000313" key="14">
    <source>
        <dbReference type="Proteomes" id="UP000177798"/>
    </source>
</evidence>
<dbReference type="GO" id="GO:1990904">
    <property type="term" value="C:ribonucleoprotein complex"/>
    <property type="evidence" value="ECO:0007669"/>
    <property type="project" value="UniProtKB-KW"/>
</dbReference>
<feature type="region of interest" description="Disordered" evidence="6">
    <location>
        <begin position="1"/>
        <end position="64"/>
    </location>
</feature>
<evidence type="ECO:0000259" key="12">
    <source>
        <dbReference type="Pfam" id="PF17407"/>
    </source>
</evidence>
<evidence type="ECO:0000256" key="2">
    <source>
        <dbReference type="ARBA" id="ARBA00006674"/>
    </source>
</evidence>
<feature type="compositionally biased region" description="Basic residues" evidence="6">
    <location>
        <begin position="1"/>
        <end position="11"/>
    </location>
</feature>
<keyword evidence="5" id="KW-0698">rRNA processing</keyword>
<dbReference type="Proteomes" id="UP000177798">
    <property type="component" value="Chromosome 12"/>
</dbReference>
<sequence length="1125" mass="126094">MAPLTTKRRKLEHTSDDEAPQSQKPQINNRETKDASADEESSSDDGDAIQSKPKHPPAKRRHDDQDSALYAGGLYKSSMFKLQIDELLNEVRPNYEKRAAGIKSALHQLKNVIEGIEDREPLPIPDAIKLFSKTHKIAIPFPDPKPDNNAAYKLIYSKPSGINVVGSYALGTMVKSERPLCVDMIVNMPKSVFQEKDYLNYRYFYKRAYYLATIAAGLHTAMPDLSLEYEFLNGNSLHPILVARWKANKKIDTSSRFEVHIIPAAPRGFFAEAKLLPTKNSIRPKDGAGNDVAAAEPSPFYNSSLSADCNFESYLQLLHNASKTSEGFKDACLLGRIWLRQRGFGSAISQGGIGHFEWAALTALLLKGGGPRGHSLLSPGYSSYQMFKAVVQYLSNTDLAKKPMLYEASDFQAAKSDVPMFYDGPRGVNILYRMTPFSYELLRDEAKTSLTMLNDSAFDQFEATFITKADQILQKYDCVINIPVPVEKDGLFSCDHKIHATTFANRVFAILKEGLTDRVKLLDIRGIETSPWPIKNLGASTNNDQTLNLAVLFDPANISRLVDHGPPAEDKKKAAKFQKFWGEKAELRRFKDGSILESLVWSPGSSYSIFEEIVTYLTKRHFGAELSKKLSFIGEGFEKILSSYGSSGKAFEVLRQAYDSFEKDIRDMESLPLQLRQLSAVDPQLRSSSIGLPLFAPRQPLHTPAGVLIQFEGSGRWPDDVVAIQRTKIAFLLKIGELLAESNDSITTRLGIENEDQPLQNCAFLDVFYPSGATFRLRIHNEREQTLLERQVKDKSSDNRSREDAVSALSIYKSFNVQLPLHTQSISTHCTRFPLLSPTIRLVKKWFDRHMLSSHISDELIELLAVRVFLQPYPWKAPSSAMSGFLRTLLFISKWDWRSTPLIVDFNGTMTDKDVSTINTRLEAWRKIDPGMNRTVLFAASNHDTTGTAFTDNGPSKMVAARMTALARSACNAVKDQSLDLDTRSLFASSTNDYNFVIHLNPKATGISKAKDSHRFKNLEVQSELSIDKVDYRPLQMFSEELENLYNGSIVFFRGATDMTRIGGLWNPQTAVPRAFKVNLAYAAKPLEEKGDEEEEAKNVEINKSAMLAEIARLGGDMVSRIEIH</sequence>
<evidence type="ECO:0000256" key="6">
    <source>
        <dbReference type="SAM" id="MobiDB-lite"/>
    </source>
</evidence>
<dbReference type="Pfam" id="PF17405">
    <property type="entry name" value="Nrap_D4"/>
    <property type="match status" value="1"/>
</dbReference>
<feature type="domain" description="Nrap protein" evidence="8">
    <location>
        <begin position="328"/>
        <end position="468"/>
    </location>
</feature>
<dbReference type="Pfam" id="PF17404">
    <property type="entry name" value="Nrap_D3"/>
    <property type="match status" value="1"/>
</dbReference>
<organism evidence="13 14">
    <name type="scientific">Sclerotinia sclerotiorum (strain ATCC 18683 / 1980 / Ss-1)</name>
    <name type="common">White mold</name>
    <name type="synonym">Whetzelinia sclerotiorum</name>
    <dbReference type="NCBI Taxonomy" id="665079"/>
    <lineage>
        <taxon>Eukaryota</taxon>
        <taxon>Fungi</taxon>
        <taxon>Dikarya</taxon>
        <taxon>Ascomycota</taxon>
        <taxon>Pezizomycotina</taxon>
        <taxon>Leotiomycetes</taxon>
        <taxon>Helotiales</taxon>
        <taxon>Sclerotiniaceae</taxon>
        <taxon>Sclerotinia</taxon>
    </lineage>
</organism>
<dbReference type="InterPro" id="IPR035368">
    <property type="entry name" value="Nrap_D3"/>
</dbReference>
<dbReference type="InterPro" id="IPR035369">
    <property type="entry name" value="Nrap_D4"/>
</dbReference>
<dbReference type="VEuPathDB" id="FungiDB:sscle_12g089220"/>
<name>A0A1D9QH90_SCLS1</name>
<evidence type="ECO:0000259" key="10">
    <source>
        <dbReference type="Pfam" id="PF17405"/>
    </source>
</evidence>
<feature type="domain" description="Nrap protein" evidence="10">
    <location>
        <begin position="644"/>
        <end position="831"/>
    </location>
</feature>
<evidence type="ECO:0000259" key="9">
    <source>
        <dbReference type="Pfam" id="PF17404"/>
    </source>
</evidence>
<dbReference type="Pfam" id="PF03813">
    <property type="entry name" value="Nrap"/>
    <property type="match status" value="1"/>
</dbReference>
<feature type="compositionally biased region" description="Acidic residues" evidence="6">
    <location>
        <begin position="37"/>
        <end position="47"/>
    </location>
</feature>
<dbReference type="GO" id="GO:0005730">
    <property type="term" value="C:nucleolus"/>
    <property type="evidence" value="ECO:0007669"/>
    <property type="project" value="UniProtKB-SubCell"/>
</dbReference>
<dbReference type="InterPro" id="IPR035367">
    <property type="entry name" value="Nrap_D2"/>
</dbReference>
<evidence type="ECO:0000256" key="3">
    <source>
        <dbReference type="ARBA" id="ARBA00022884"/>
    </source>
</evidence>
<feature type="domain" description="Nrap protein" evidence="12">
    <location>
        <begin position="992"/>
        <end position="1122"/>
    </location>
</feature>
<dbReference type="InterPro" id="IPR035370">
    <property type="entry name" value="Nrap_D5"/>
</dbReference>
<feature type="domain" description="Nrap protein" evidence="9">
    <location>
        <begin position="473"/>
        <end position="622"/>
    </location>
</feature>
<evidence type="ECO:0000259" key="11">
    <source>
        <dbReference type="Pfam" id="PF17406"/>
    </source>
</evidence>
<evidence type="ECO:0000259" key="7">
    <source>
        <dbReference type="Pfam" id="PF03813"/>
    </source>
</evidence>
<dbReference type="Pfam" id="PF17407">
    <property type="entry name" value="Nrap_D6"/>
    <property type="match status" value="1"/>
</dbReference>
<feature type="domain" description="Nrap protein" evidence="7">
    <location>
        <begin position="182"/>
        <end position="323"/>
    </location>
</feature>
<gene>
    <name evidence="13" type="ORF">sscle_12g089220</name>
</gene>
<evidence type="ECO:0000256" key="5">
    <source>
        <dbReference type="RuleBase" id="RU364032"/>
    </source>
</evidence>
<evidence type="ECO:0000256" key="1">
    <source>
        <dbReference type="ARBA" id="ARBA00004604"/>
    </source>
</evidence>
<evidence type="ECO:0000313" key="13">
    <source>
        <dbReference type="EMBL" id="APA14152.1"/>
    </source>
</evidence>
<comment type="similarity">
    <text evidence="2 5">Belongs to the NRAP family.</text>
</comment>
<dbReference type="EMBL" id="CP017825">
    <property type="protein sequence ID" value="APA14152.1"/>
    <property type="molecule type" value="Genomic_DNA"/>
</dbReference>
<keyword evidence="5" id="KW-0690">Ribosome biogenesis</keyword>
<dbReference type="Pfam" id="PF17406">
    <property type="entry name" value="Nrap_D5"/>
    <property type="match status" value="1"/>
</dbReference>
<reference evidence="14" key="1">
    <citation type="journal article" date="2017" name="Genome Biol. Evol.">
        <title>The complete genome sequence of the phytopathogenic fungus Sclerotinia sclerotiorum reveals insights into the genome architecture of broad host range pathogens.</title>
        <authorList>
            <person name="Derbyshire M."/>
            <person name="Denton-Giles M."/>
            <person name="Hegedus D."/>
            <person name="Seifbarghy S."/>
            <person name="Rollins J."/>
            <person name="van Kan J."/>
            <person name="Seidl M.F."/>
            <person name="Faino L."/>
            <person name="Mbengue M."/>
            <person name="Navaud O."/>
            <person name="Raffaele S."/>
            <person name="Hammond-Kosack K."/>
            <person name="Heard S."/>
            <person name="Oliver R."/>
        </authorList>
    </citation>
    <scope>NUCLEOTIDE SEQUENCE [LARGE SCALE GENOMIC DNA]</scope>
    <source>
        <strain evidence="14">ATCC 18683 / 1980 / Ss-1</strain>
    </source>
</reference>
<dbReference type="FunFam" id="1.10.1410.10:FF:000014">
    <property type="entry name" value="U3 small nucleolar RNA-associated protein 22"/>
    <property type="match status" value="1"/>
</dbReference>
<dbReference type="GO" id="GO:0006364">
    <property type="term" value="P:rRNA processing"/>
    <property type="evidence" value="ECO:0007669"/>
    <property type="project" value="UniProtKB-KW"/>
</dbReference>
<dbReference type="PANTHER" id="PTHR17972:SF0">
    <property type="entry name" value="NUCLEOLAR PROTEIN 6"/>
    <property type="match status" value="1"/>
</dbReference>
<dbReference type="InterPro" id="IPR035082">
    <property type="entry name" value="Nrap_D1"/>
</dbReference>
<dbReference type="GO" id="GO:0003723">
    <property type="term" value="F:RNA binding"/>
    <property type="evidence" value="ECO:0007669"/>
    <property type="project" value="UniProtKB-KW"/>
</dbReference>
<keyword evidence="4 5" id="KW-0539">Nucleus</keyword>